<comment type="caution">
    <text evidence="20">The sequence shown here is derived from an EMBL/GenBank/DDBJ whole genome shotgun (WGS) entry which is preliminary data.</text>
</comment>
<dbReference type="GO" id="GO:0006633">
    <property type="term" value="P:fatty acid biosynthetic process"/>
    <property type="evidence" value="ECO:0007669"/>
    <property type="project" value="UniProtKB-KW"/>
</dbReference>
<evidence type="ECO:0000256" key="5">
    <source>
        <dbReference type="ARBA" id="ARBA00013191"/>
    </source>
</evidence>
<evidence type="ECO:0000256" key="15">
    <source>
        <dbReference type="ARBA" id="ARBA00042143"/>
    </source>
</evidence>
<dbReference type="PROSITE" id="PS00606">
    <property type="entry name" value="KS3_1"/>
    <property type="match status" value="1"/>
</dbReference>
<comment type="subcellular location">
    <subcellularLocation>
        <location evidence="1">Cytoplasm</location>
    </subcellularLocation>
</comment>
<evidence type="ECO:0000256" key="12">
    <source>
        <dbReference type="ARBA" id="ARBA00023315"/>
    </source>
</evidence>
<name>A0AA37S7R7_9GAMM</name>
<dbReference type="Pfam" id="PF02801">
    <property type="entry name" value="Ketoacyl-synt_C"/>
    <property type="match status" value="1"/>
</dbReference>
<evidence type="ECO:0000256" key="2">
    <source>
        <dbReference type="ARBA" id="ARBA00005194"/>
    </source>
</evidence>
<proteinExistence type="inferred from homology"/>
<evidence type="ECO:0000313" key="21">
    <source>
        <dbReference type="Proteomes" id="UP001161389"/>
    </source>
</evidence>
<dbReference type="SMART" id="SM00825">
    <property type="entry name" value="PKS_KS"/>
    <property type="match status" value="1"/>
</dbReference>
<evidence type="ECO:0000256" key="9">
    <source>
        <dbReference type="ARBA" id="ARBA00022832"/>
    </source>
</evidence>
<evidence type="ECO:0000259" key="19">
    <source>
        <dbReference type="PROSITE" id="PS52004"/>
    </source>
</evidence>
<dbReference type="GO" id="GO:0004315">
    <property type="term" value="F:3-oxoacyl-[acyl-carrier-protein] synthase activity"/>
    <property type="evidence" value="ECO:0007669"/>
    <property type="project" value="UniProtKB-EC"/>
</dbReference>
<evidence type="ECO:0000256" key="8">
    <source>
        <dbReference type="ARBA" id="ARBA00022679"/>
    </source>
</evidence>
<evidence type="ECO:0000313" key="20">
    <source>
        <dbReference type="EMBL" id="GLQ30697.1"/>
    </source>
</evidence>
<dbReference type="PANTHER" id="PTHR11712">
    <property type="entry name" value="POLYKETIDE SYNTHASE-RELATED"/>
    <property type="match status" value="1"/>
</dbReference>
<evidence type="ECO:0000256" key="18">
    <source>
        <dbReference type="RuleBase" id="RU003694"/>
    </source>
</evidence>
<evidence type="ECO:0000256" key="4">
    <source>
        <dbReference type="ARBA" id="ARBA00011738"/>
    </source>
</evidence>
<dbReference type="InterPro" id="IPR014030">
    <property type="entry name" value="Ketoacyl_synth_N"/>
</dbReference>
<comment type="subunit">
    <text evidence="4">Homodimer.</text>
</comment>
<comment type="similarity">
    <text evidence="3 18">Belongs to the thiolase-like superfamily. Beta-ketoacyl-ACP synthases family.</text>
</comment>
<keyword evidence="12" id="KW-0012">Acyltransferase</keyword>
<dbReference type="AlphaFoldDB" id="A0AA37S7R7"/>
<keyword evidence="21" id="KW-1185">Reference proteome</keyword>
<evidence type="ECO:0000256" key="17">
    <source>
        <dbReference type="ARBA" id="ARBA00048506"/>
    </source>
</evidence>
<dbReference type="Gene3D" id="3.40.47.10">
    <property type="match status" value="2"/>
</dbReference>
<keyword evidence="8 18" id="KW-0808">Transferase</keyword>
<evidence type="ECO:0000256" key="3">
    <source>
        <dbReference type="ARBA" id="ARBA00008467"/>
    </source>
</evidence>
<dbReference type="FunFam" id="3.40.47.10:FF:000006">
    <property type="entry name" value="3-oxoacyl-[acyl-carrier-protein] synthase I"/>
    <property type="match status" value="1"/>
</dbReference>
<dbReference type="Proteomes" id="UP001161389">
    <property type="component" value="Unassembled WGS sequence"/>
</dbReference>
<comment type="pathway">
    <text evidence="2">Lipid metabolism; fatty acid biosynthesis.</text>
</comment>
<keyword evidence="7" id="KW-0444">Lipid biosynthesis</keyword>
<evidence type="ECO:0000256" key="7">
    <source>
        <dbReference type="ARBA" id="ARBA00022516"/>
    </source>
</evidence>
<organism evidence="20 21">
    <name type="scientific">Litoribrevibacter albus</name>
    <dbReference type="NCBI Taxonomy" id="1473156"/>
    <lineage>
        <taxon>Bacteria</taxon>
        <taxon>Pseudomonadati</taxon>
        <taxon>Pseudomonadota</taxon>
        <taxon>Gammaproteobacteria</taxon>
        <taxon>Oceanospirillales</taxon>
        <taxon>Oceanospirillaceae</taxon>
        <taxon>Litoribrevibacter</taxon>
    </lineage>
</organism>
<dbReference type="Pfam" id="PF00109">
    <property type="entry name" value="ketoacyl-synt"/>
    <property type="match status" value="1"/>
</dbReference>
<comment type="catalytic activity">
    <reaction evidence="16">
        <text>(3Z)-decenoyl-[ACP] + malonyl-[ACP] + H(+) = 3-oxo-(5Z)-dodecenoyl-[ACP] + holo-[ACP] + CO2</text>
        <dbReference type="Rhea" id="RHEA:54940"/>
        <dbReference type="Rhea" id="RHEA-COMP:9623"/>
        <dbReference type="Rhea" id="RHEA-COMP:9685"/>
        <dbReference type="Rhea" id="RHEA-COMP:9927"/>
        <dbReference type="Rhea" id="RHEA-COMP:14042"/>
        <dbReference type="ChEBI" id="CHEBI:15378"/>
        <dbReference type="ChEBI" id="CHEBI:16526"/>
        <dbReference type="ChEBI" id="CHEBI:64479"/>
        <dbReference type="ChEBI" id="CHEBI:78449"/>
        <dbReference type="ChEBI" id="CHEBI:78798"/>
        <dbReference type="ChEBI" id="CHEBI:138410"/>
    </reaction>
    <physiologicalReaction direction="left-to-right" evidence="16">
        <dbReference type="Rhea" id="RHEA:54941"/>
    </physiologicalReaction>
</comment>
<feature type="domain" description="Ketosynthase family 3 (KS3)" evidence="19">
    <location>
        <begin position="1"/>
        <end position="413"/>
    </location>
</feature>
<dbReference type="PANTHER" id="PTHR11712:SF306">
    <property type="entry name" value="3-OXOACYL-[ACYL-CARRIER-PROTEIN] SYNTHASE 1"/>
    <property type="match status" value="1"/>
</dbReference>
<dbReference type="SUPFAM" id="SSF53901">
    <property type="entry name" value="Thiolase-like"/>
    <property type="match status" value="2"/>
</dbReference>
<dbReference type="InterPro" id="IPR014031">
    <property type="entry name" value="Ketoacyl_synth_C"/>
</dbReference>
<dbReference type="EMBL" id="BSNM01000008">
    <property type="protein sequence ID" value="GLQ30697.1"/>
    <property type="molecule type" value="Genomic_DNA"/>
</dbReference>
<keyword evidence="9" id="KW-0276">Fatty acid metabolism</keyword>
<dbReference type="InterPro" id="IPR018201">
    <property type="entry name" value="Ketoacyl_synth_AS"/>
</dbReference>
<dbReference type="InterPro" id="IPR016039">
    <property type="entry name" value="Thiolase-like"/>
</dbReference>
<dbReference type="InterPro" id="IPR000794">
    <property type="entry name" value="Beta-ketoacyl_synthase"/>
</dbReference>
<reference evidence="20" key="1">
    <citation type="journal article" date="2014" name="Int. J. Syst. Evol. Microbiol.">
        <title>Complete genome sequence of Corynebacterium casei LMG S-19264T (=DSM 44701T), isolated from a smear-ripened cheese.</title>
        <authorList>
            <consortium name="US DOE Joint Genome Institute (JGI-PGF)"/>
            <person name="Walter F."/>
            <person name="Albersmeier A."/>
            <person name="Kalinowski J."/>
            <person name="Ruckert C."/>
        </authorList>
    </citation>
    <scope>NUCLEOTIDE SEQUENCE</scope>
    <source>
        <strain evidence="20">NBRC 110071</strain>
    </source>
</reference>
<evidence type="ECO:0000256" key="11">
    <source>
        <dbReference type="ARBA" id="ARBA00023160"/>
    </source>
</evidence>
<dbReference type="GO" id="GO:0005829">
    <property type="term" value="C:cytosol"/>
    <property type="evidence" value="ECO:0007669"/>
    <property type="project" value="TreeGrafter"/>
</dbReference>
<gene>
    <name evidence="20" type="primary">fabB</name>
    <name evidence="20" type="ORF">GCM10007876_11760</name>
</gene>
<evidence type="ECO:0000256" key="1">
    <source>
        <dbReference type="ARBA" id="ARBA00004496"/>
    </source>
</evidence>
<keyword evidence="11" id="KW-0275">Fatty acid biosynthesis</keyword>
<accession>A0AA37S7R7</accession>
<dbReference type="CDD" id="cd00834">
    <property type="entry name" value="KAS_I_II"/>
    <property type="match status" value="1"/>
</dbReference>
<dbReference type="RefSeq" id="WP_284379920.1">
    <property type="nucleotide sequence ID" value="NZ_BSNM01000008.1"/>
</dbReference>
<sequence>MRRVVITGAGIVSSLGNSLDEVGRSLKEGRSGIATNESFKEVGMRSHISGSIDFDTAALVPKRVARFMGRGGAYGYHAMEQAIESSGLTREEISNERVGLIIGSGGGATDEILDSVEVMRAKGIRKVGPYRVTRGMHSSTVACLATAFEIRGVSYAVTSACATSAHAIGSAYEQILLGKQDVMFAGGSDDIHWTMALQFDAMGALSTAYNDQPEHASRPYDATRDGFVISGGAGVLVLEDLNHALARGANILAEITGFGATSDGDDMVQPSGEGAIRCMKQAMAGRMDMDYINAHGTSTRIGDVKELNAIQQVFASQEGSQEGRLESAVQAPPVSSTKALGGHAIGAAGVHEAIHCLLMMRDGFIVGSHNLDTLDENIATYPICRATQDAQLNRVMSNSFGFGGTNASLVFERFDPNSSINAQSERAVA</sequence>
<keyword evidence="6" id="KW-0963">Cytoplasm</keyword>
<dbReference type="InterPro" id="IPR020841">
    <property type="entry name" value="PKS_Beta-ketoAc_synthase_dom"/>
</dbReference>
<dbReference type="PROSITE" id="PS52004">
    <property type="entry name" value="KS3_2"/>
    <property type="match status" value="1"/>
</dbReference>
<evidence type="ECO:0000256" key="13">
    <source>
        <dbReference type="ARBA" id="ARBA00039450"/>
    </source>
</evidence>
<protein>
    <recommendedName>
        <fullName evidence="13">3-oxoacyl-[acyl-carrier-protein] synthase 1</fullName>
        <ecNumber evidence="5">2.3.1.41</ecNumber>
    </recommendedName>
    <alternativeName>
        <fullName evidence="14">3-oxoacyl-[acyl-carrier-protein] synthase I</fullName>
    </alternativeName>
    <alternativeName>
        <fullName evidence="15">Beta-ketoacyl-ACP synthase I</fullName>
    </alternativeName>
</protein>
<evidence type="ECO:0000256" key="16">
    <source>
        <dbReference type="ARBA" id="ARBA00048121"/>
    </source>
</evidence>
<comment type="catalytic activity">
    <reaction evidence="17">
        <text>a fatty acyl-[ACP] + malonyl-[ACP] + H(+) = a 3-oxoacyl-[ACP] + holo-[ACP] + CO2</text>
        <dbReference type="Rhea" id="RHEA:22836"/>
        <dbReference type="Rhea" id="RHEA-COMP:9623"/>
        <dbReference type="Rhea" id="RHEA-COMP:9685"/>
        <dbReference type="Rhea" id="RHEA-COMP:9916"/>
        <dbReference type="Rhea" id="RHEA-COMP:14125"/>
        <dbReference type="ChEBI" id="CHEBI:15378"/>
        <dbReference type="ChEBI" id="CHEBI:16526"/>
        <dbReference type="ChEBI" id="CHEBI:64479"/>
        <dbReference type="ChEBI" id="CHEBI:78449"/>
        <dbReference type="ChEBI" id="CHEBI:78776"/>
        <dbReference type="ChEBI" id="CHEBI:138651"/>
        <dbReference type="EC" id="2.3.1.41"/>
    </reaction>
    <physiologicalReaction direction="left-to-right" evidence="17">
        <dbReference type="Rhea" id="RHEA:22837"/>
    </physiologicalReaction>
</comment>
<keyword evidence="10" id="KW-0443">Lipid metabolism</keyword>
<evidence type="ECO:0000256" key="10">
    <source>
        <dbReference type="ARBA" id="ARBA00023098"/>
    </source>
</evidence>
<dbReference type="EC" id="2.3.1.41" evidence="5"/>
<evidence type="ECO:0000256" key="6">
    <source>
        <dbReference type="ARBA" id="ARBA00022490"/>
    </source>
</evidence>
<reference evidence="20" key="2">
    <citation type="submission" date="2023-01" db="EMBL/GenBank/DDBJ databases">
        <title>Draft genome sequence of Litoribrevibacter albus strain NBRC 110071.</title>
        <authorList>
            <person name="Sun Q."/>
            <person name="Mori K."/>
        </authorList>
    </citation>
    <scope>NUCLEOTIDE SEQUENCE</scope>
    <source>
        <strain evidence="20">NBRC 110071</strain>
    </source>
</reference>
<evidence type="ECO:0000256" key="14">
    <source>
        <dbReference type="ARBA" id="ARBA00041620"/>
    </source>
</evidence>